<protein>
    <submittedName>
        <fullName evidence="3">DUF2264 domain-containing protein</fullName>
    </submittedName>
</protein>
<evidence type="ECO:0000259" key="2">
    <source>
        <dbReference type="Pfam" id="PF10022"/>
    </source>
</evidence>
<feature type="domain" description="DUF2264" evidence="2">
    <location>
        <begin position="47"/>
        <end position="406"/>
    </location>
</feature>
<dbReference type="PIRSF" id="PIRSF014753">
    <property type="entry name" value="UCP014753"/>
    <property type="match status" value="1"/>
</dbReference>
<dbReference type="PANTHER" id="PTHR35339">
    <property type="entry name" value="LINALOOL DEHYDRATASE_ISOMERASE DOMAIN-CONTAINING PROTEIN"/>
    <property type="match status" value="1"/>
</dbReference>
<dbReference type="PANTHER" id="PTHR35339:SF3">
    <property type="entry name" value="DUF2264 DOMAIN-CONTAINING PROTEIN"/>
    <property type="match status" value="1"/>
</dbReference>
<dbReference type="Proteomes" id="UP001501411">
    <property type="component" value="Unassembled WGS sequence"/>
</dbReference>
<feature type="coiled-coil region" evidence="1">
    <location>
        <begin position="272"/>
        <end position="299"/>
    </location>
</feature>
<accession>A0ABP9C3Z6</accession>
<dbReference type="Pfam" id="PF10022">
    <property type="entry name" value="DUF2264"/>
    <property type="match status" value="1"/>
</dbReference>
<keyword evidence="1" id="KW-0175">Coiled coil</keyword>
<evidence type="ECO:0000256" key="1">
    <source>
        <dbReference type="SAM" id="Coils"/>
    </source>
</evidence>
<reference evidence="4" key="1">
    <citation type="journal article" date="2019" name="Int. J. Syst. Evol. Microbiol.">
        <title>The Global Catalogue of Microorganisms (GCM) 10K type strain sequencing project: providing services to taxonomists for standard genome sequencing and annotation.</title>
        <authorList>
            <consortium name="The Broad Institute Genomics Platform"/>
            <consortium name="The Broad Institute Genome Sequencing Center for Infectious Disease"/>
            <person name="Wu L."/>
            <person name="Ma J."/>
        </authorList>
    </citation>
    <scope>NUCLEOTIDE SEQUENCE [LARGE SCALE GENOMIC DNA]</scope>
    <source>
        <strain evidence="4">JCM 18200</strain>
    </source>
</reference>
<gene>
    <name evidence="3" type="ORF">GCM10023231_37270</name>
</gene>
<dbReference type="InterPro" id="IPR016624">
    <property type="entry name" value="UCP014753"/>
</dbReference>
<evidence type="ECO:0000313" key="4">
    <source>
        <dbReference type="Proteomes" id="UP001501411"/>
    </source>
</evidence>
<dbReference type="EMBL" id="BAABIQ010000043">
    <property type="protein sequence ID" value="GAA4804691.1"/>
    <property type="molecule type" value="Genomic_DNA"/>
</dbReference>
<sequence length="425" mass="48238">MYVYIKKNNYSEQLYNMKIIKGLLALLICCLQNGCMLMAQPQSSTVRQDWLRYLQQVAEPVMKNLAADELKQQMTVDLSPSIDNAAQRSKVAYLEAFGRTLSGIAPWLNAEGGSAKEIALRDQYRQWVLAAIAHAVDPKAKDYLVWEGGQPLVDASFFALGLVRAPWIWHHLKQETKDQVVAALLKTRNTVPGYNNWILFSGMIEAFFCKYDLPYDALRIEYGIREFSEHWYTGDGMFSDGMSFHQDYYNSFVIQPYLQTILDILQTKGKRYDAFRTKLDKINKRYAELQERNINMDGTYPITGRSIVYRGGAFHHLADMALRKKLPESLTPAQVRCALTAVIKKTTEAPSTFNAQGWLNIGVYGKQETIADAYITTGSLYLCSAILLPLGLPVDDPFWKDADEPWTAVKVWRGMKVSGDHALPL</sequence>
<evidence type="ECO:0000313" key="3">
    <source>
        <dbReference type="EMBL" id="GAA4804691.1"/>
    </source>
</evidence>
<name>A0ABP9C3Z6_9SPHI</name>
<keyword evidence="4" id="KW-1185">Reference proteome</keyword>
<dbReference type="InterPro" id="IPR049349">
    <property type="entry name" value="DUF2264_N"/>
</dbReference>
<comment type="caution">
    <text evidence="3">The sequence shown here is derived from an EMBL/GenBank/DDBJ whole genome shotgun (WGS) entry which is preliminary data.</text>
</comment>
<organism evidence="3 4">
    <name type="scientific">Olivibacter ginsenosidimutans</name>
    <dbReference type="NCBI Taxonomy" id="1176537"/>
    <lineage>
        <taxon>Bacteria</taxon>
        <taxon>Pseudomonadati</taxon>
        <taxon>Bacteroidota</taxon>
        <taxon>Sphingobacteriia</taxon>
        <taxon>Sphingobacteriales</taxon>
        <taxon>Sphingobacteriaceae</taxon>
        <taxon>Olivibacter</taxon>
    </lineage>
</organism>
<proteinExistence type="predicted"/>